<dbReference type="PROSITE" id="PS50835">
    <property type="entry name" value="IG_LIKE"/>
    <property type="match status" value="1"/>
</dbReference>
<dbReference type="GO" id="GO:0070234">
    <property type="term" value="P:positive regulation of T cell apoptotic process"/>
    <property type="evidence" value="ECO:0007669"/>
    <property type="project" value="TreeGrafter"/>
</dbReference>
<sequence length="137" mass="15810">MQNLCPLLLGFLFCPPVLLVKPFVHFRPAQLRLTEGETATFTCSISNPDYGNYLNWYQWGPDCQPVKLDPGSRKYSVSKRDRRTYQMEIRDVEKNDSGTYYCWVNAIQLKVPFLKSNEGNLTVTGVPPTRLDLLWMS</sequence>
<evidence type="ECO:0000313" key="3">
    <source>
        <dbReference type="EMBL" id="KAK9401514.1"/>
    </source>
</evidence>
<keyword evidence="1" id="KW-0732">Signal</keyword>
<name>A0AAW1BHJ6_CROAD</name>
<dbReference type="AlphaFoldDB" id="A0AAW1BHJ6"/>
<dbReference type="InterPro" id="IPR003599">
    <property type="entry name" value="Ig_sub"/>
</dbReference>
<dbReference type="Pfam" id="PF13927">
    <property type="entry name" value="Ig_3"/>
    <property type="match status" value="1"/>
</dbReference>
<dbReference type="InterPro" id="IPR007110">
    <property type="entry name" value="Ig-like_dom"/>
</dbReference>
<dbReference type="GO" id="GO:0050777">
    <property type="term" value="P:negative regulation of immune response"/>
    <property type="evidence" value="ECO:0007669"/>
    <property type="project" value="InterPro"/>
</dbReference>
<dbReference type="SUPFAM" id="SSF48726">
    <property type="entry name" value="Immunoglobulin"/>
    <property type="match status" value="1"/>
</dbReference>
<dbReference type="SMART" id="SM00409">
    <property type="entry name" value="IG"/>
    <property type="match status" value="1"/>
</dbReference>
<dbReference type="PANTHER" id="PTHR15264:SF2">
    <property type="entry name" value="PROGRAMMED CELL DEATH PROTEIN 1"/>
    <property type="match status" value="1"/>
</dbReference>
<feature type="domain" description="Ig-like" evidence="2">
    <location>
        <begin position="15"/>
        <end position="112"/>
    </location>
</feature>
<proteinExistence type="predicted"/>
<feature type="chain" id="PRO_5043754821" evidence="1">
    <location>
        <begin position="20"/>
        <end position="137"/>
    </location>
</feature>
<dbReference type="PANTHER" id="PTHR15264">
    <property type="entry name" value="PROGRAMMED CELL DEATH PROTEIN 1"/>
    <property type="match status" value="1"/>
</dbReference>
<protein>
    <submittedName>
        <fullName evidence="3">Programmed cell death protein 1</fullName>
    </submittedName>
</protein>
<dbReference type="GO" id="GO:0009897">
    <property type="term" value="C:external side of plasma membrane"/>
    <property type="evidence" value="ECO:0007669"/>
    <property type="project" value="TreeGrafter"/>
</dbReference>
<gene>
    <name evidence="3" type="ORF">NXF25_012228</name>
</gene>
<dbReference type="Proteomes" id="UP001474421">
    <property type="component" value="Unassembled WGS sequence"/>
</dbReference>
<comment type="caution">
    <text evidence="3">The sequence shown here is derived from an EMBL/GenBank/DDBJ whole genome shotgun (WGS) entry which is preliminary data.</text>
</comment>
<organism evidence="3 4">
    <name type="scientific">Crotalus adamanteus</name>
    <name type="common">Eastern diamondback rattlesnake</name>
    <dbReference type="NCBI Taxonomy" id="8729"/>
    <lineage>
        <taxon>Eukaryota</taxon>
        <taxon>Metazoa</taxon>
        <taxon>Chordata</taxon>
        <taxon>Craniata</taxon>
        <taxon>Vertebrata</taxon>
        <taxon>Euteleostomi</taxon>
        <taxon>Lepidosauria</taxon>
        <taxon>Squamata</taxon>
        <taxon>Bifurcata</taxon>
        <taxon>Unidentata</taxon>
        <taxon>Episquamata</taxon>
        <taxon>Toxicofera</taxon>
        <taxon>Serpentes</taxon>
        <taxon>Colubroidea</taxon>
        <taxon>Viperidae</taxon>
        <taxon>Crotalinae</taxon>
        <taxon>Crotalus</taxon>
    </lineage>
</organism>
<dbReference type="EMBL" id="JAOTOJ010000005">
    <property type="protein sequence ID" value="KAK9401514.1"/>
    <property type="molecule type" value="Genomic_DNA"/>
</dbReference>
<dbReference type="InterPro" id="IPR036179">
    <property type="entry name" value="Ig-like_dom_sf"/>
</dbReference>
<feature type="signal peptide" evidence="1">
    <location>
        <begin position="1"/>
        <end position="19"/>
    </location>
</feature>
<reference evidence="3 4" key="1">
    <citation type="journal article" date="2024" name="Proc. Natl. Acad. Sci. U.S.A.">
        <title>The genetic regulatory architecture and epigenomic basis for age-related changes in rattlesnake venom.</title>
        <authorList>
            <person name="Hogan M.P."/>
            <person name="Holding M.L."/>
            <person name="Nystrom G.S."/>
            <person name="Colston T.J."/>
            <person name="Bartlett D.A."/>
            <person name="Mason A.J."/>
            <person name="Ellsworth S.A."/>
            <person name="Rautsaw R.M."/>
            <person name="Lawrence K.C."/>
            <person name="Strickland J.L."/>
            <person name="He B."/>
            <person name="Fraser P."/>
            <person name="Margres M.J."/>
            <person name="Gilbert D.M."/>
            <person name="Gibbs H.L."/>
            <person name="Parkinson C.L."/>
            <person name="Rokyta D.R."/>
        </authorList>
    </citation>
    <scope>NUCLEOTIDE SEQUENCE [LARGE SCALE GENOMIC DNA]</scope>
    <source>
        <strain evidence="3">DRR0105</strain>
    </source>
</reference>
<keyword evidence="4" id="KW-1185">Reference proteome</keyword>
<dbReference type="InterPro" id="IPR042379">
    <property type="entry name" value="PDCD1"/>
</dbReference>
<accession>A0AAW1BHJ6</accession>
<evidence type="ECO:0000313" key="4">
    <source>
        <dbReference type="Proteomes" id="UP001474421"/>
    </source>
</evidence>
<evidence type="ECO:0000256" key="1">
    <source>
        <dbReference type="SAM" id="SignalP"/>
    </source>
</evidence>
<dbReference type="InterPro" id="IPR013783">
    <property type="entry name" value="Ig-like_fold"/>
</dbReference>
<evidence type="ECO:0000259" key="2">
    <source>
        <dbReference type="PROSITE" id="PS50835"/>
    </source>
</evidence>
<dbReference type="Gene3D" id="2.60.40.10">
    <property type="entry name" value="Immunoglobulins"/>
    <property type="match status" value="1"/>
</dbReference>